<protein>
    <submittedName>
        <fullName evidence="1">Uncharacterized protein</fullName>
    </submittedName>
</protein>
<sequence>MLKTFYLFFYLKSTIFNENNKAMERQNAKTPLKYFIFFYLMSVTLYSCDKKSEIDHPIKGGNEKIGIRSISNQEIDWLIDFQSYLYDLQRHVTRTNIYNLERAIYGVEALLNIRYAESKIGILKYTTADTFNIQSTTNWFDLFENARDNLLDDISSVSDTNIIISAFDIRVDTTIGSNIRIITSTIFKNKAANYVSKYSGTISPECTAQAFGEDEAYLLWLGGTDVWALWPANGLDCNGDCGSTSPGETAAMEEIQNHINASYPEPDCGPGLKFTNKYIDVHVDYAFIEWYQGRFEDCGIDPETEFFACDCLNQEMLDCILCTIYGEIDTYAFPISIPNGYYFMSIDLGVDFNYILPLEDTRTRIDIKYVYGKEVCAPEKPHYTQDVLTIDLGYLKCCP</sequence>
<reference evidence="1 2" key="1">
    <citation type="submission" date="2020-10" db="EMBL/GenBank/DDBJ databases">
        <title>Connecting structure to function with the recovery of over 1000 high-quality activated sludge metagenome-assembled genomes encoding full-length rRNA genes using long-read sequencing.</title>
        <authorList>
            <person name="Singleton C.M."/>
            <person name="Petriglieri F."/>
            <person name="Kristensen J.M."/>
            <person name="Kirkegaard R.H."/>
            <person name="Michaelsen T.Y."/>
            <person name="Andersen M.H."/>
            <person name="Karst S.M."/>
            <person name="Dueholm M.S."/>
            <person name="Nielsen P.H."/>
            <person name="Albertsen M."/>
        </authorList>
    </citation>
    <scope>NUCLEOTIDE SEQUENCE [LARGE SCALE GENOMIC DNA]</scope>
    <source>
        <strain evidence="1">Ribe_18-Q3-R11-54_MAXAC.273</strain>
    </source>
</reference>
<evidence type="ECO:0000313" key="1">
    <source>
        <dbReference type="EMBL" id="MBK9983084.1"/>
    </source>
</evidence>
<dbReference type="Proteomes" id="UP000808337">
    <property type="component" value="Unassembled WGS sequence"/>
</dbReference>
<evidence type="ECO:0000313" key="2">
    <source>
        <dbReference type="Proteomes" id="UP000808337"/>
    </source>
</evidence>
<comment type="caution">
    <text evidence="1">The sequence shown here is derived from an EMBL/GenBank/DDBJ whole genome shotgun (WGS) entry which is preliminary data.</text>
</comment>
<accession>A0A9D7SVV3</accession>
<organism evidence="1 2">
    <name type="scientific">Candidatus Opimibacter skivensis</name>
    <dbReference type="NCBI Taxonomy" id="2982028"/>
    <lineage>
        <taxon>Bacteria</taxon>
        <taxon>Pseudomonadati</taxon>
        <taxon>Bacteroidota</taxon>
        <taxon>Saprospiria</taxon>
        <taxon>Saprospirales</taxon>
        <taxon>Saprospiraceae</taxon>
        <taxon>Candidatus Opimibacter</taxon>
    </lineage>
</organism>
<gene>
    <name evidence="1" type="ORF">IPP15_11795</name>
</gene>
<dbReference type="EMBL" id="JADKGY010000008">
    <property type="protein sequence ID" value="MBK9983084.1"/>
    <property type="molecule type" value="Genomic_DNA"/>
</dbReference>
<dbReference type="AlphaFoldDB" id="A0A9D7SVV3"/>
<proteinExistence type="predicted"/>
<name>A0A9D7SVV3_9BACT</name>